<evidence type="ECO:0000313" key="2">
    <source>
        <dbReference type="EMBL" id="GAA4378673.1"/>
    </source>
</evidence>
<proteinExistence type="predicted"/>
<accession>A0ABP8IXH4</accession>
<feature type="region of interest" description="Disordered" evidence="1">
    <location>
        <begin position="1"/>
        <end position="26"/>
    </location>
</feature>
<comment type="caution">
    <text evidence="2">The sequence shown here is derived from an EMBL/GenBank/DDBJ whole genome shotgun (WGS) entry which is preliminary data.</text>
</comment>
<evidence type="ECO:0000256" key="1">
    <source>
        <dbReference type="SAM" id="MobiDB-lite"/>
    </source>
</evidence>
<name>A0ABP8IXH4_9BACT</name>
<dbReference type="EMBL" id="BAABHA010000002">
    <property type="protein sequence ID" value="GAA4378673.1"/>
    <property type="molecule type" value="Genomic_DNA"/>
</dbReference>
<protein>
    <submittedName>
        <fullName evidence="2">Uncharacterized protein</fullName>
    </submittedName>
</protein>
<dbReference type="Proteomes" id="UP001500454">
    <property type="component" value="Unassembled WGS sequence"/>
</dbReference>
<evidence type="ECO:0000313" key="3">
    <source>
        <dbReference type="Proteomes" id="UP001500454"/>
    </source>
</evidence>
<organism evidence="2 3">
    <name type="scientific">Hymenobacter koreensis</name>
    <dbReference type="NCBI Taxonomy" id="1084523"/>
    <lineage>
        <taxon>Bacteria</taxon>
        <taxon>Pseudomonadati</taxon>
        <taxon>Bacteroidota</taxon>
        <taxon>Cytophagia</taxon>
        <taxon>Cytophagales</taxon>
        <taxon>Hymenobacteraceae</taxon>
        <taxon>Hymenobacter</taxon>
    </lineage>
</organism>
<gene>
    <name evidence="2" type="ORF">GCM10023186_15440</name>
</gene>
<keyword evidence="3" id="KW-1185">Reference proteome</keyword>
<reference evidence="3" key="1">
    <citation type="journal article" date="2019" name="Int. J. Syst. Evol. Microbiol.">
        <title>The Global Catalogue of Microorganisms (GCM) 10K type strain sequencing project: providing services to taxonomists for standard genome sequencing and annotation.</title>
        <authorList>
            <consortium name="The Broad Institute Genomics Platform"/>
            <consortium name="The Broad Institute Genome Sequencing Center for Infectious Disease"/>
            <person name="Wu L."/>
            <person name="Ma J."/>
        </authorList>
    </citation>
    <scope>NUCLEOTIDE SEQUENCE [LARGE SCALE GENOMIC DNA]</scope>
    <source>
        <strain evidence="3">JCM 17924</strain>
    </source>
</reference>
<sequence>MPANFQQLGRGEELHVGGVTDNGVNQSAFVDDSHRKAAPLNFDGASKAYWARADDDYVEKDCG</sequence>